<comment type="caution">
    <text evidence="1">The sequence shown here is derived from an EMBL/GenBank/DDBJ whole genome shotgun (WGS) entry which is preliminary data.</text>
</comment>
<dbReference type="AlphaFoldDB" id="A0A0B0IHE8"/>
<name>A0A0B0IHE8_9BACI</name>
<protein>
    <submittedName>
        <fullName evidence="1">Uncharacterized protein</fullName>
    </submittedName>
</protein>
<dbReference type="RefSeq" id="WP_034627740.1">
    <property type="nucleotide sequence ID" value="NZ_JRJU01000007.1"/>
</dbReference>
<proteinExistence type="predicted"/>
<gene>
    <name evidence="1" type="ORF">LQ50_08030</name>
</gene>
<dbReference type="STRING" id="333138.LQ50_08030"/>
<dbReference type="EMBL" id="JRJU01000007">
    <property type="protein sequence ID" value="KHF40725.1"/>
    <property type="molecule type" value="Genomic_DNA"/>
</dbReference>
<sequence>MDNKLWALMSEICIEIELDEKTLDKLGDEFIRRGFKANERSWLVNQLSEHLKSQRNRIDTILEELEELR</sequence>
<keyword evidence="2" id="KW-1185">Reference proteome</keyword>
<evidence type="ECO:0000313" key="1">
    <source>
        <dbReference type="EMBL" id="KHF40725.1"/>
    </source>
</evidence>
<organism evidence="1 2">
    <name type="scientific">Halalkalibacter okhensis</name>
    <dbReference type="NCBI Taxonomy" id="333138"/>
    <lineage>
        <taxon>Bacteria</taxon>
        <taxon>Bacillati</taxon>
        <taxon>Bacillota</taxon>
        <taxon>Bacilli</taxon>
        <taxon>Bacillales</taxon>
        <taxon>Bacillaceae</taxon>
        <taxon>Halalkalibacter</taxon>
    </lineage>
</organism>
<accession>A0A0B0IHE8</accession>
<evidence type="ECO:0000313" key="2">
    <source>
        <dbReference type="Proteomes" id="UP000030832"/>
    </source>
</evidence>
<reference evidence="1 2" key="1">
    <citation type="submission" date="2014-09" db="EMBL/GenBank/DDBJ databases">
        <title>Genome sequencing and annotation of Bacillus Okhensis strain Kh10-101T.</title>
        <authorList>
            <person name="Prakash J.S."/>
        </authorList>
    </citation>
    <scope>NUCLEOTIDE SEQUENCE [LARGE SCALE GENOMIC DNA]</scope>
    <source>
        <strain evidence="2">Kh10-101T</strain>
    </source>
</reference>
<dbReference type="Proteomes" id="UP000030832">
    <property type="component" value="Unassembled WGS sequence"/>
</dbReference>